<dbReference type="PANTHER" id="PTHR44591">
    <property type="entry name" value="STRESS RESPONSE REGULATOR PROTEIN 1"/>
    <property type="match status" value="1"/>
</dbReference>
<dbReference type="InterPro" id="IPR050595">
    <property type="entry name" value="Bact_response_regulator"/>
</dbReference>
<dbReference type="InterPro" id="IPR001789">
    <property type="entry name" value="Sig_transdc_resp-reg_receiver"/>
</dbReference>
<dbReference type="Proteomes" id="UP000252415">
    <property type="component" value="Unassembled WGS sequence"/>
</dbReference>
<name>A0A368W589_9BACL</name>
<feature type="domain" description="Response regulatory" evidence="3">
    <location>
        <begin position="77"/>
        <end position="191"/>
    </location>
</feature>
<dbReference type="CDD" id="cd00156">
    <property type="entry name" value="REC"/>
    <property type="match status" value="1"/>
</dbReference>
<feature type="modified residue" description="4-aspartylphosphate" evidence="2">
    <location>
        <position position="126"/>
    </location>
</feature>
<dbReference type="SUPFAM" id="SSF52172">
    <property type="entry name" value="CheY-like"/>
    <property type="match status" value="1"/>
</dbReference>
<comment type="caution">
    <text evidence="4">The sequence shown here is derived from an EMBL/GenBank/DDBJ whole genome shotgun (WGS) entry which is preliminary data.</text>
</comment>
<reference evidence="4 5" key="1">
    <citation type="submission" date="2018-07" db="EMBL/GenBank/DDBJ databases">
        <title>Genomic Encyclopedia of Type Strains, Phase III (KMG-III): the genomes of soil and plant-associated and newly described type strains.</title>
        <authorList>
            <person name="Whitman W."/>
        </authorList>
    </citation>
    <scope>NUCLEOTIDE SEQUENCE [LARGE SCALE GENOMIC DNA]</scope>
    <source>
        <strain evidence="4 5">CECT 7506</strain>
    </source>
</reference>
<protein>
    <submittedName>
        <fullName evidence="4">Response regulator receiver domain-containing protein</fullName>
    </submittedName>
</protein>
<dbReference type="OrthoDB" id="9808843at2"/>
<keyword evidence="5" id="KW-1185">Reference proteome</keyword>
<evidence type="ECO:0000256" key="2">
    <source>
        <dbReference type="PROSITE-ProRule" id="PRU00169"/>
    </source>
</evidence>
<dbReference type="InterPro" id="IPR011006">
    <property type="entry name" value="CheY-like_superfamily"/>
</dbReference>
<dbReference type="PANTHER" id="PTHR44591:SF3">
    <property type="entry name" value="RESPONSE REGULATORY DOMAIN-CONTAINING PROTEIN"/>
    <property type="match status" value="1"/>
</dbReference>
<evidence type="ECO:0000256" key="1">
    <source>
        <dbReference type="ARBA" id="ARBA00022553"/>
    </source>
</evidence>
<sequence>MTYYLILVAVALLAAVSFVVYHQRKSDKEQQRLKASTVLAHSVSSNPITFNSISTRTKQETKQVTNTVTRKTGISAGILIVDDQPSIRMLLSELFRAEGADVYLAEHGYAALEHLKNNDFDCVLLDLKLPEMDGIEVLRAIREKSQAVPVILISAYAEPAKMEEAVRLGVTKFLTKPFDIDELKEDVLKVLQQRPVLPK</sequence>
<dbReference type="EMBL" id="QPJD01000002">
    <property type="protein sequence ID" value="RCW50923.1"/>
    <property type="molecule type" value="Genomic_DNA"/>
</dbReference>
<evidence type="ECO:0000313" key="5">
    <source>
        <dbReference type="Proteomes" id="UP000252415"/>
    </source>
</evidence>
<dbReference type="RefSeq" id="WP_114378440.1">
    <property type="nucleotide sequence ID" value="NZ_QPJD01000002.1"/>
</dbReference>
<organism evidence="4 5">
    <name type="scientific">Paenibacillus prosopidis</name>
    <dbReference type="NCBI Taxonomy" id="630520"/>
    <lineage>
        <taxon>Bacteria</taxon>
        <taxon>Bacillati</taxon>
        <taxon>Bacillota</taxon>
        <taxon>Bacilli</taxon>
        <taxon>Bacillales</taxon>
        <taxon>Paenibacillaceae</taxon>
        <taxon>Paenibacillus</taxon>
    </lineage>
</organism>
<accession>A0A368W589</accession>
<evidence type="ECO:0000259" key="3">
    <source>
        <dbReference type="PROSITE" id="PS50110"/>
    </source>
</evidence>
<dbReference type="SMART" id="SM00448">
    <property type="entry name" value="REC"/>
    <property type="match status" value="1"/>
</dbReference>
<proteinExistence type="predicted"/>
<evidence type="ECO:0000313" key="4">
    <source>
        <dbReference type="EMBL" id="RCW50923.1"/>
    </source>
</evidence>
<dbReference type="GO" id="GO:0000160">
    <property type="term" value="P:phosphorelay signal transduction system"/>
    <property type="evidence" value="ECO:0007669"/>
    <property type="project" value="InterPro"/>
</dbReference>
<dbReference type="Pfam" id="PF00072">
    <property type="entry name" value="Response_reg"/>
    <property type="match status" value="1"/>
</dbReference>
<dbReference type="AlphaFoldDB" id="A0A368W589"/>
<dbReference type="Gene3D" id="3.40.50.2300">
    <property type="match status" value="1"/>
</dbReference>
<dbReference type="PROSITE" id="PS50110">
    <property type="entry name" value="RESPONSE_REGULATORY"/>
    <property type="match status" value="1"/>
</dbReference>
<keyword evidence="1 2" id="KW-0597">Phosphoprotein</keyword>
<gene>
    <name evidence="4" type="ORF">DFP97_102115</name>
</gene>